<feature type="transmembrane region" description="Helical" evidence="6">
    <location>
        <begin position="48"/>
        <end position="67"/>
    </location>
</feature>
<keyword evidence="2 6" id="KW-0812">Transmembrane</keyword>
<dbReference type="GO" id="GO:0016020">
    <property type="term" value="C:membrane"/>
    <property type="evidence" value="ECO:0007669"/>
    <property type="project" value="UniProtKB-SubCell"/>
</dbReference>
<evidence type="ECO:0000256" key="3">
    <source>
        <dbReference type="ARBA" id="ARBA00022989"/>
    </source>
</evidence>
<dbReference type="Gene3D" id="1.20.1250.20">
    <property type="entry name" value="MFS general substrate transporter like domains"/>
    <property type="match status" value="1"/>
</dbReference>
<dbReference type="InterPro" id="IPR020846">
    <property type="entry name" value="MFS_dom"/>
</dbReference>
<keyword evidence="3 6" id="KW-1133">Transmembrane helix</keyword>
<reference evidence="9" key="1">
    <citation type="submission" date="2013-09" db="EMBL/GenBank/DDBJ databases">
        <title>The Genome Sequence of Anopheles maculatus species B.</title>
        <authorList>
            <consortium name="The Broad Institute Genomics Platform"/>
            <person name="Neafsey D.E."/>
            <person name="Besansky N."/>
            <person name="Howell P."/>
            <person name="Walton C."/>
            <person name="Young S.K."/>
            <person name="Zeng Q."/>
            <person name="Gargeya S."/>
            <person name="Fitzgerald M."/>
            <person name="Haas B."/>
            <person name="Abouelleil A."/>
            <person name="Allen A.W."/>
            <person name="Alvarado L."/>
            <person name="Arachchi H.M."/>
            <person name="Berlin A.M."/>
            <person name="Chapman S.B."/>
            <person name="Gainer-Dewar J."/>
            <person name="Goldberg J."/>
            <person name="Griggs A."/>
            <person name="Gujja S."/>
            <person name="Hansen M."/>
            <person name="Howarth C."/>
            <person name="Imamovic A."/>
            <person name="Ireland A."/>
            <person name="Larimer J."/>
            <person name="McCowan C."/>
            <person name="Murphy C."/>
            <person name="Pearson M."/>
            <person name="Poon T.W."/>
            <person name="Priest M."/>
            <person name="Roberts A."/>
            <person name="Saif S."/>
            <person name="Shea T."/>
            <person name="Sisk P."/>
            <person name="Sykes S."/>
            <person name="Wortman J."/>
            <person name="Nusbaum C."/>
            <person name="Birren B."/>
        </authorList>
    </citation>
    <scope>NUCLEOTIDE SEQUENCE [LARGE SCALE GENOMIC DNA]</scope>
    <source>
        <strain evidence="9">maculatus3</strain>
    </source>
</reference>
<feature type="domain" description="Major facilitator superfamily (MFS) profile" evidence="7">
    <location>
        <begin position="1"/>
        <end position="131"/>
    </location>
</feature>
<keyword evidence="9" id="KW-1185">Reference proteome</keyword>
<dbReference type="PROSITE" id="PS50850">
    <property type="entry name" value="MFS"/>
    <property type="match status" value="1"/>
</dbReference>
<dbReference type="PANTHER" id="PTHR24064">
    <property type="entry name" value="SOLUTE CARRIER FAMILY 22 MEMBER"/>
    <property type="match status" value="1"/>
</dbReference>
<feature type="region of interest" description="Disordered" evidence="5">
    <location>
        <begin position="105"/>
        <end position="131"/>
    </location>
</feature>
<sequence length="131" mass="13597">MLAIAFVPSSASALNVGLASVGLVGMSISFPTVYLYAGELFPTVVRNVGIGTASMIARFGSMIAPFVAGMGSIAYWLPPCIFGLVPLLGAFCVFFLPETQGHPLPETLEDGENFGKRQPGTGANGVENGKQ</sequence>
<proteinExistence type="predicted"/>
<organism evidence="8 9">
    <name type="scientific">Anopheles maculatus</name>
    <dbReference type="NCBI Taxonomy" id="74869"/>
    <lineage>
        <taxon>Eukaryota</taxon>
        <taxon>Metazoa</taxon>
        <taxon>Ecdysozoa</taxon>
        <taxon>Arthropoda</taxon>
        <taxon>Hexapoda</taxon>
        <taxon>Insecta</taxon>
        <taxon>Pterygota</taxon>
        <taxon>Neoptera</taxon>
        <taxon>Endopterygota</taxon>
        <taxon>Diptera</taxon>
        <taxon>Nematocera</taxon>
        <taxon>Culicoidea</taxon>
        <taxon>Culicidae</taxon>
        <taxon>Anophelinae</taxon>
        <taxon>Anopheles</taxon>
        <taxon>Anopheles maculatus group</taxon>
    </lineage>
</organism>
<evidence type="ECO:0000313" key="9">
    <source>
        <dbReference type="Proteomes" id="UP000075901"/>
    </source>
</evidence>
<accession>A0A182T405</accession>
<evidence type="ECO:0000259" key="7">
    <source>
        <dbReference type="PROSITE" id="PS50850"/>
    </source>
</evidence>
<evidence type="ECO:0000256" key="5">
    <source>
        <dbReference type="SAM" id="MobiDB-lite"/>
    </source>
</evidence>
<dbReference type="Proteomes" id="UP000075901">
    <property type="component" value="Unassembled WGS sequence"/>
</dbReference>
<dbReference type="InterPro" id="IPR036259">
    <property type="entry name" value="MFS_trans_sf"/>
</dbReference>
<keyword evidence="4 6" id="KW-0472">Membrane</keyword>
<dbReference type="InterPro" id="IPR005828">
    <property type="entry name" value="MFS_sugar_transport-like"/>
</dbReference>
<evidence type="ECO:0000313" key="8">
    <source>
        <dbReference type="EnsemblMetazoa" id="AMAM019182-PA"/>
    </source>
</evidence>
<feature type="transmembrane region" description="Helical" evidence="6">
    <location>
        <begin position="12"/>
        <end position="36"/>
    </location>
</feature>
<feature type="transmembrane region" description="Helical" evidence="6">
    <location>
        <begin position="73"/>
        <end position="96"/>
    </location>
</feature>
<dbReference type="EnsemblMetazoa" id="AMAM019182-RA">
    <property type="protein sequence ID" value="AMAM019182-PA"/>
    <property type="gene ID" value="AMAM019182"/>
</dbReference>
<evidence type="ECO:0000256" key="1">
    <source>
        <dbReference type="ARBA" id="ARBA00004141"/>
    </source>
</evidence>
<comment type="subcellular location">
    <subcellularLocation>
        <location evidence="1">Membrane</location>
        <topology evidence="1">Multi-pass membrane protein</topology>
    </subcellularLocation>
</comment>
<reference evidence="8" key="2">
    <citation type="submission" date="2020-05" db="UniProtKB">
        <authorList>
            <consortium name="EnsemblMetazoa"/>
        </authorList>
    </citation>
    <scope>IDENTIFICATION</scope>
    <source>
        <strain evidence="8">maculatus3</strain>
    </source>
</reference>
<dbReference type="AlphaFoldDB" id="A0A182T405"/>
<protein>
    <recommendedName>
        <fullName evidence="7">Major facilitator superfamily (MFS) profile domain-containing protein</fullName>
    </recommendedName>
</protein>
<evidence type="ECO:0000256" key="2">
    <source>
        <dbReference type="ARBA" id="ARBA00022692"/>
    </source>
</evidence>
<evidence type="ECO:0000256" key="4">
    <source>
        <dbReference type="ARBA" id="ARBA00023136"/>
    </source>
</evidence>
<name>A0A182T405_9DIPT</name>
<dbReference type="VEuPathDB" id="VectorBase:AMAM019182"/>
<dbReference type="GO" id="GO:0022857">
    <property type="term" value="F:transmembrane transporter activity"/>
    <property type="evidence" value="ECO:0007669"/>
    <property type="project" value="InterPro"/>
</dbReference>
<dbReference type="Pfam" id="PF00083">
    <property type="entry name" value="Sugar_tr"/>
    <property type="match status" value="1"/>
</dbReference>
<dbReference type="SUPFAM" id="SSF103473">
    <property type="entry name" value="MFS general substrate transporter"/>
    <property type="match status" value="1"/>
</dbReference>
<evidence type="ECO:0000256" key="6">
    <source>
        <dbReference type="SAM" id="Phobius"/>
    </source>
</evidence>